<evidence type="ECO:0000313" key="3">
    <source>
        <dbReference type="EMBL" id="CAG8496267.1"/>
    </source>
</evidence>
<dbReference type="Proteomes" id="UP000789706">
    <property type="component" value="Unassembled WGS sequence"/>
</dbReference>
<dbReference type="AlphaFoldDB" id="A0A9N9EVV0"/>
<dbReference type="EMBL" id="CAJVPK010000337">
    <property type="protein sequence ID" value="CAG8496267.1"/>
    <property type="molecule type" value="Genomic_DNA"/>
</dbReference>
<feature type="domain" description="RGS" evidence="2">
    <location>
        <begin position="80"/>
        <end position="307"/>
    </location>
</feature>
<comment type="caution">
    <text evidence="3">The sequence shown here is derived from an EMBL/GenBank/DDBJ whole genome shotgun (WGS) entry which is preliminary data.</text>
</comment>
<dbReference type="InterPro" id="IPR016137">
    <property type="entry name" value="RGS"/>
</dbReference>
<dbReference type="OrthoDB" id="5584247at2759"/>
<dbReference type="PANTHER" id="PTHR13155:SF1">
    <property type="entry name" value="A-KINASE ANCHOR PROTEIN 10, MITOCHONDRIAL"/>
    <property type="match status" value="1"/>
</dbReference>
<dbReference type="GO" id="GO:0008104">
    <property type="term" value="P:intracellular protein localization"/>
    <property type="evidence" value="ECO:0007669"/>
    <property type="project" value="TreeGrafter"/>
</dbReference>
<feature type="transmembrane region" description="Helical" evidence="1">
    <location>
        <begin position="341"/>
        <end position="357"/>
    </location>
</feature>
<proteinExistence type="predicted"/>
<dbReference type="Gene3D" id="1.10.167.10">
    <property type="entry name" value="Regulator of G-protein Signalling 4, domain 2"/>
    <property type="match status" value="1"/>
</dbReference>
<keyword evidence="4" id="KW-1185">Reference proteome</keyword>
<dbReference type="PANTHER" id="PTHR13155">
    <property type="entry name" value="A-KINASE ANCHOR PROTEINS"/>
    <property type="match status" value="1"/>
</dbReference>
<evidence type="ECO:0000313" key="4">
    <source>
        <dbReference type="Proteomes" id="UP000789706"/>
    </source>
</evidence>
<accession>A0A9N9EVV0</accession>
<dbReference type="InterPro" id="IPR052246">
    <property type="entry name" value="Cell_Polariz_PKAAnc"/>
</dbReference>
<keyword evidence="1" id="KW-1133">Transmembrane helix</keyword>
<dbReference type="InterPro" id="IPR044926">
    <property type="entry name" value="RGS_subdomain_2"/>
</dbReference>
<sequence length="426" mass="49454">MAFSGSSIETELGYVQNDSLMYSQQKSYDNNENGTKKSISQERKLGDVTTLYRQDTLNTDVSSKSYESDGIVSDGIDFPPLEKVLMNKSGSPLSQYNFYYYLKEEWQGEENLNFWLDVVTHENLFDSWRVYQNHVKKSRERRSYEGKNQMIYERDEEYEQEEIVMEDWEPTHNYNNSTSSAEDGITASVDSRNPVISIIQQRNKSNKSDGHEISIIEDDRSGNYIQTEIIKRVNEDDLAKSALNIYQKYGHMTILPEESRNTMSDLIEHQGRYNPVVFSSAKSYVYHIMNVIYFPKFVQSAIEMNLTRIHAIFALPLGIVCLTFGLALELYYIFMGLENRLLRLYGFPVLWLGWIFLQTAATRFMPLLSLFGVSECDILQFQKIREKSILSAHRKRAFKFLIWDTLASILTIGIMFAIPPITLYDT</sequence>
<evidence type="ECO:0000256" key="1">
    <source>
        <dbReference type="SAM" id="Phobius"/>
    </source>
</evidence>
<evidence type="ECO:0000259" key="2">
    <source>
        <dbReference type="SMART" id="SM00315"/>
    </source>
</evidence>
<feature type="transmembrane region" description="Helical" evidence="1">
    <location>
        <begin position="400"/>
        <end position="421"/>
    </location>
</feature>
<dbReference type="GO" id="GO:0005886">
    <property type="term" value="C:plasma membrane"/>
    <property type="evidence" value="ECO:0007669"/>
    <property type="project" value="TreeGrafter"/>
</dbReference>
<feature type="transmembrane region" description="Helical" evidence="1">
    <location>
        <begin position="309"/>
        <end position="334"/>
    </location>
</feature>
<dbReference type="SUPFAM" id="SSF48097">
    <property type="entry name" value="Regulator of G-protein signaling, RGS"/>
    <property type="match status" value="1"/>
</dbReference>
<dbReference type="SMART" id="SM00315">
    <property type="entry name" value="RGS"/>
    <property type="match status" value="1"/>
</dbReference>
<dbReference type="InterPro" id="IPR036305">
    <property type="entry name" value="RGS_sf"/>
</dbReference>
<keyword evidence="1" id="KW-0812">Transmembrane</keyword>
<protein>
    <submittedName>
        <fullName evidence="3">11993_t:CDS:1</fullName>
    </submittedName>
</protein>
<organism evidence="3 4">
    <name type="scientific">Diversispora eburnea</name>
    <dbReference type="NCBI Taxonomy" id="1213867"/>
    <lineage>
        <taxon>Eukaryota</taxon>
        <taxon>Fungi</taxon>
        <taxon>Fungi incertae sedis</taxon>
        <taxon>Mucoromycota</taxon>
        <taxon>Glomeromycotina</taxon>
        <taxon>Glomeromycetes</taxon>
        <taxon>Diversisporales</taxon>
        <taxon>Diversisporaceae</taxon>
        <taxon>Diversispora</taxon>
    </lineage>
</organism>
<gene>
    <name evidence="3" type="ORF">DEBURN_LOCUS4436</name>
</gene>
<reference evidence="3" key="1">
    <citation type="submission" date="2021-06" db="EMBL/GenBank/DDBJ databases">
        <authorList>
            <person name="Kallberg Y."/>
            <person name="Tangrot J."/>
            <person name="Rosling A."/>
        </authorList>
    </citation>
    <scope>NUCLEOTIDE SEQUENCE</scope>
    <source>
        <strain evidence="3">AZ414A</strain>
    </source>
</reference>
<keyword evidence="1" id="KW-0472">Membrane</keyword>
<name>A0A9N9EVV0_9GLOM</name>